<evidence type="ECO:0000256" key="5">
    <source>
        <dbReference type="ARBA" id="ARBA00022618"/>
    </source>
</evidence>
<evidence type="ECO:0000259" key="11">
    <source>
        <dbReference type="Pfam" id="PF08234"/>
    </source>
</evidence>
<dbReference type="GO" id="GO:0051301">
    <property type="term" value="P:cell division"/>
    <property type="evidence" value="ECO:0007669"/>
    <property type="project" value="UniProtKB-UniRule"/>
</dbReference>
<feature type="domain" description="Chromosome segregation protein Spc25 C-terminal" evidence="11">
    <location>
        <begin position="166"/>
        <end position="226"/>
    </location>
</feature>
<protein>
    <recommendedName>
        <fullName evidence="3 10">Kinetochore protein SPC25</fullName>
    </recommendedName>
</protein>
<keyword evidence="10" id="KW-0539">Nucleus</keyword>
<dbReference type="GO" id="GO:0007059">
    <property type="term" value="P:chromosome segregation"/>
    <property type="evidence" value="ECO:0007669"/>
    <property type="project" value="InterPro"/>
</dbReference>
<keyword evidence="7" id="KW-0175">Coiled coil</keyword>
<dbReference type="CDD" id="cd23784">
    <property type="entry name" value="RWD_Spc25"/>
    <property type="match status" value="1"/>
</dbReference>
<keyword evidence="8 10" id="KW-0131">Cell cycle</keyword>
<comment type="subcellular location">
    <subcellularLocation>
        <location evidence="1">Chromosome</location>
        <location evidence="1">Centromere</location>
    </subcellularLocation>
    <subcellularLocation>
        <location evidence="10">Nucleus</location>
    </subcellularLocation>
    <subcellularLocation>
        <location evidence="10">Chromosome</location>
        <location evidence="10">Centromere</location>
        <location evidence="10">Kinetochore</location>
    </subcellularLocation>
</comment>
<keyword evidence="10" id="KW-0995">Kinetochore</keyword>
<evidence type="ECO:0000256" key="10">
    <source>
        <dbReference type="RuleBase" id="RU367150"/>
    </source>
</evidence>
<comment type="similarity">
    <text evidence="2 10">Belongs to the SPC25 family.</text>
</comment>
<dbReference type="AlphaFoldDB" id="A0A131Z6J2"/>
<proteinExistence type="inferred from homology"/>
<evidence type="ECO:0000313" key="12">
    <source>
        <dbReference type="EMBL" id="JAP85771.1"/>
    </source>
</evidence>
<evidence type="ECO:0000256" key="8">
    <source>
        <dbReference type="ARBA" id="ARBA00023306"/>
    </source>
</evidence>
<comment type="function">
    <text evidence="10">Acts as a component of the essential kinetochore-associated NDC80 complex, which is required for chromosome segregation and spindle checkpoint activity.</text>
</comment>
<keyword evidence="4 10" id="KW-0158">Chromosome</keyword>
<reference evidence="12" key="1">
    <citation type="journal article" date="2016" name="Ticks Tick Borne Dis.">
        <title>De novo assembly and annotation of the salivary gland transcriptome of Rhipicephalus appendiculatus male and female ticks during blood feeding.</title>
        <authorList>
            <person name="de Castro M.H."/>
            <person name="de Klerk D."/>
            <person name="Pienaar R."/>
            <person name="Latif A.A."/>
            <person name="Rees D.J."/>
            <person name="Mans B.J."/>
        </authorList>
    </citation>
    <scope>NUCLEOTIDE SEQUENCE</scope>
    <source>
        <tissue evidence="12">Salivary glands</tissue>
    </source>
</reference>
<dbReference type="Pfam" id="PF08234">
    <property type="entry name" value="Spindle_Spc25"/>
    <property type="match status" value="1"/>
</dbReference>
<dbReference type="EMBL" id="GEDV01002786">
    <property type="protein sequence ID" value="JAP85771.1"/>
    <property type="molecule type" value="Transcribed_RNA"/>
</dbReference>
<evidence type="ECO:0000256" key="9">
    <source>
        <dbReference type="ARBA" id="ARBA00023328"/>
    </source>
</evidence>
<keyword evidence="6 10" id="KW-0498">Mitosis</keyword>
<sequence length="250" mass="28756">MSKVFSTNLSISVQTLGKLRTRAKLRCVDNSRWVTLDWFLQVNYTVTVLRLLFAVLELRNKRETMMLERRRRKKAVEDEIEDLVALMRRYQLLVEMKKRDIEQMTALADIYDTKQQRVELHTLALQLHKLLQAKSAGFECFANIAANWAGLKLILIPGRGYRICLTLLDPRQPQRCCSLLLLLDSKGKYKVLECEPALASLDGLVTELRQTCNLVQFVHHLRQQFKKLLLAHPPSAGTVQTEHNEDAASA</sequence>
<dbReference type="InterPro" id="IPR013255">
    <property type="entry name" value="Spc25_C"/>
</dbReference>
<organism evidence="12">
    <name type="scientific">Rhipicephalus appendiculatus</name>
    <name type="common">Brown ear tick</name>
    <dbReference type="NCBI Taxonomy" id="34631"/>
    <lineage>
        <taxon>Eukaryota</taxon>
        <taxon>Metazoa</taxon>
        <taxon>Ecdysozoa</taxon>
        <taxon>Arthropoda</taxon>
        <taxon>Chelicerata</taxon>
        <taxon>Arachnida</taxon>
        <taxon>Acari</taxon>
        <taxon>Parasitiformes</taxon>
        <taxon>Ixodida</taxon>
        <taxon>Ixodoidea</taxon>
        <taxon>Ixodidae</taxon>
        <taxon>Rhipicephalinae</taxon>
        <taxon>Rhipicephalus</taxon>
        <taxon>Rhipicephalus</taxon>
    </lineage>
</organism>
<dbReference type="PANTHER" id="PTHR14281">
    <property type="entry name" value="KINETOCHORE PROTEIN SPC25-RELATED"/>
    <property type="match status" value="1"/>
</dbReference>
<dbReference type="GO" id="GO:0031262">
    <property type="term" value="C:Ndc80 complex"/>
    <property type="evidence" value="ECO:0007669"/>
    <property type="project" value="InterPro"/>
</dbReference>
<accession>A0A131Z6J2</accession>
<comment type="subunit">
    <text evidence="10">Component of the NDC80 complex.</text>
</comment>
<evidence type="ECO:0000256" key="3">
    <source>
        <dbReference type="ARBA" id="ARBA00013692"/>
    </source>
</evidence>
<evidence type="ECO:0000256" key="7">
    <source>
        <dbReference type="ARBA" id="ARBA00023054"/>
    </source>
</evidence>
<evidence type="ECO:0000256" key="4">
    <source>
        <dbReference type="ARBA" id="ARBA00022454"/>
    </source>
</evidence>
<evidence type="ECO:0000256" key="1">
    <source>
        <dbReference type="ARBA" id="ARBA00004584"/>
    </source>
</evidence>
<dbReference type="Gene3D" id="3.30.457.50">
    <property type="entry name" value="Chromosome segregation protein Spc25"/>
    <property type="match status" value="1"/>
</dbReference>
<dbReference type="InterPro" id="IPR045143">
    <property type="entry name" value="Spc25"/>
</dbReference>
<keyword evidence="9 10" id="KW-0137">Centromere</keyword>
<dbReference type="GO" id="GO:0005634">
    <property type="term" value="C:nucleus"/>
    <property type="evidence" value="ECO:0007669"/>
    <property type="project" value="UniProtKB-SubCell"/>
</dbReference>
<evidence type="ECO:0000256" key="2">
    <source>
        <dbReference type="ARBA" id="ARBA00006379"/>
    </source>
</evidence>
<dbReference type="PANTHER" id="PTHR14281:SF0">
    <property type="entry name" value="KINETOCHORE PROTEIN SPC25"/>
    <property type="match status" value="1"/>
</dbReference>
<evidence type="ECO:0000256" key="6">
    <source>
        <dbReference type="ARBA" id="ARBA00022776"/>
    </source>
</evidence>
<keyword evidence="5 10" id="KW-0132">Cell division</keyword>
<name>A0A131Z6J2_RHIAP</name>